<gene>
    <name evidence="1" type="ORF">BJ322DRAFT_889783</name>
</gene>
<dbReference type="Proteomes" id="UP000736335">
    <property type="component" value="Unassembled WGS sequence"/>
</dbReference>
<reference evidence="1" key="1">
    <citation type="journal article" date="2020" name="Nat. Commun.">
        <title>Large-scale genome sequencing of mycorrhizal fungi provides insights into the early evolution of symbiotic traits.</title>
        <authorList>
            <person name="Miyauchi S."/>
            <person name="Kiss E."/>
            <person name="Kuo A."/>
            <person name="Drula E."/>
            <person name="Kohler A."/>
            <person name="Sanchez-Garcia M."/>
            <person name="Morin E."/>
            <person name="Andreopoulos B."/>
            <person name="Barry K.W."/>
            <person name="Bonito G."/>
            <person name="Buee M."/>
            <person name="Carver A."/>
            <person name="Chen C."/>
            <person name="Cichocki N."/>
            <person name="Clum A."/>
            <person name="Culley D."/>
            <person name="Crous P.W."/>
            <person name="Fauchery L."/>
            <person name="Girlanda M."/>
            <person name="Hayes R.D."/>
            <person name="Keri Z."/>
            <person name="LaButti K."/>
            <person name="Lipzen A."/>
            <person name="Lombard V."/>
            <person name="Magnuson J."/>
            <person name="Maillard F."/>
            <person name="Murat C."/>
            <person name="Nolan M."/>
            <person name="Ohm R.A."/>
            <person name="Pangilinan J."/>
            <person name="Pereira M.F."/>
            <person name="Perotto S."/>
            <person name="Peter M."/>
            <person name="Pfister S."/>
            <person name="Riley R."/>
            <person name="Sitrit Y."/>
            <person name="Stielow J.B."/>
            <person name="Szollosi G."/>
            <person name="Zifcakova L."/>
            <person name="Stursova M."/>
            <person name="Spatafora J.W."/>
            <person name="Tedersoo L."/>
            <person name="Vaario L.M."/>
            <person name="Yamada A."/>
            <person name="Yan M."/>
            <person name="Wang P."/>
            <person name="Xu J."/>
            <person name="Bruns T."/>
            <person name="Baldrian P."/>
            <person name="Vilgalys R."/>
            <person name="Dunand C."/>
            <person name="Henrissat B."/>
            <person name="Grigoriev I.V."/>
            <person name="Hibbett D."/>
            <person name="Nagy L.G."/>
            <person name="Martin F.M."/>
        </authorList>
    </citation>
    <scope>NUCLEOTIDE SEQUENCE</scope>
    <source>
        <strain evidence="1">UH-Tt-Lm1</strain>
    </source>
</reference>
<keyword evidence="2" id="KW-1185">Reference proteome</keyword>
<evidence type="ECO:0000313" key="2">
    <source>
        <dbReference type="Proteomes" id="UP000736335"/>
    </source>
</evidence>
<organism evidence="1 2">
    <name type="scientific">Thelephora terrestris</name>
    <dbReference type="NCBI Taxonomy" id="56493"/>
    <lineage>
        <taxon>Eukaryota</taxon>
        <taxon>Fungi</taxon>
        <taxon>Dikarya</taxon>
        <taxon>Basidiomycota</taxon>
        <taxon>Agaricomycotina</taxon>
        <taxon>Agaricomycetes</taxon>
        <taxon>Thelephorales</taxon>
        <taxon>Thelephoraceae</taxon>
        <taxon>Thelephora</taxon>
    </lineage>
</organism>
<sequence>MPSPLQSGCALPWGTSAQFPPLPIPSGPRFNALISGIPSNRTGGPSVDGRRMRYSPLLSRSSCFGPYKRPTRRLLDRACRQRIVRWGEYGGSRMGEWTHRSSQRKERKSWNAQAVMRCTTGLTSGMPWYLYPRLVRFSIARWARDDNWSLQYEMSPRRHPRLLTGGAYGSHWVD</sequence>
<evidence type="ECO:0000313" key="1">
    <source>
        <dbReference type="EMBL" id="KAF9783998.1"/>
    </source>
</evidence>
<reference evidence="1" key="2">
    <citation type="submission" date="2020-11" db="EMBL/GenBank/DDBJ databases">
        <authorList>
            <consortium name="DOE Joint Genome Institute"/>
            <person name="Kuo A."/>
            <person name="Miyauchi S."/>
            <person name="Kiss E."/>
            <person name="Drula E."/>
            <person name="Kohler A."/>
            <person name="Sanchez-Garcia M."/>
            <person name="Andreopoulos B."/>
            <person name="Barry K.W."/>
            <person name="Bonito G."/>
            <person name="Buee M."/>
            <person name="Carver A."/>
            <person name="Chen C."/>
            <person name="Cichocki N."/>
            <person name="Clum A."/>
            <person name="Culley D."/>
            <person name="Crous P.W."/>
            <person name="Fauchery L."/>
            <person name="Girlanda M."/>
            <person name="Hayes R."/>
            <person name="Keri Z."/>
            <person name="Labutti K."/>
            <person name="Lipzen A."/>
            <person name="Lombard V."/>
            <person name="Magnuson J."/>
            <person name="Maillard F."/>
            <person name="Morin E."/>
            <person name="Murat C."/>
            <person name="Nolan M."/>
            <person name="Ohm R."/>
            <person name="Pangilinan J."/>
            <person name="Pereira M."/>
            <person name="Perotto S."/>
            <person name="Peter M."/>
            <person name="Riley R."/>
            <person name="Sitrit Y."/>
            <person name="Stielow B."/>
            <person name="Szollosi G."/>
            <person name="Zifcakova L."/>
            <person name="Stursova M."/>
            <person name="Spatafora J.W."/>
            <person name="Tedersoo L."/>
            <person name="Vaario L.-M."/>
            <person name="Yamada A."/>
            <person name="Yan M."/>
            <person name="Wang P."/>
            <person name="Xu J."/>
            <person name="Bruns T."/>
            <person name="Baldrian P."/>
            <person name="Vilgalys R."/>
            <person name="Henrissat B."/>
            <person name="Grigoriev I.V."/>
            <person name="Hibbett D."/>
            <person name="Nagy L.G."/>
            <person name="Martin F.M."/>
        </authorList>
    </citation>
    <scope>NUCLEOTIDE SEQUENCE</scope>
    <source>
        <strain evidence="1">UH-Tt-Lm1</strain>
    </source>
</reference>
<protein>
    <submittedName>
        <fullName evidence="1">Uncharacterized protein</fullName>
    </submittedName>
</protein>
<accession>A0A9P6HCD7</accession>
<dbReference type="AlphaFoldDB" id="A0A9P6HCD7"/>
<dbReference type="EMBL" id="WIUZ02000009">
    <property type="protein sequence ID" value="KAF9783998.1"/>
    <property type="molecule type" value="Genomic_DNA"/>
</dbReference>
<proteinExistence type="predicted"/>
<comment type="caution">
    <text evidence="1">The sequence shown here is derived from an EMBL/GenBank/DDBJ whole genome shotgun (WGS) entry which is preliminary data.</text>
</comment>
<name>A0A9P6HCD7_9AGAM</name>